<dbReference type="EMBL" id="JAGTTN010000001">
    <property type="protein sequence ID" value="MCC2030575.1"/>
    <property type="molecule type" value="Genomic_DNA"/>
</dbReference>
<comment type="caution">
    <text evidence="2">The sequence shown here is derived from an EMBL/GenBank/DDBJ whole genome shotgun (WGS) entry which is preliminary data.</text>
</comment>
<evidence type="ECO:0008006" key="4">
    <source>
        <dbReference type="Google" id="ProtNLM"/>
    </source>
</evidence>
<dbReference type="RefSeq" id="WP_229382488.1">
    <property type="nucleotide sequence ID" value="NZ_JAGTTN010000001.1"/>
</dbReference>
<protein>
    <recommendedName>
        <fullName evidence="4">Transcriptional regulator, AbiEi antitoxin, Type IV TA system</fullName>
    </recommendedName>
</protein>
<feature type="region of interest" description="Disordered" evidence="1">
    <location>
        <begin position="314"/>
        <end position="354"/>
    </location>
</feature>
<evidence type="ECO:0000313" key="3">
    <source>
        <dbReference type="Proteomes" id="UP001139354"/>
    </source>
</evidence>
<name>A0A9X1LS65_9MICO</name>
<accession>A0A9X1LS65</accession>
<sequence>MPQPLALRGSPLELIVTDERAPIARPREIPGLVRVRHGVYAVRSAWHDLKPWDRYLARVHALALRRPGTTFCLESAAALHGAPIFGEPRHLHVFDTRWPTSHRQSDVVLHTSVDPRATIRIGDITLTDAVSTAVDLVRAIPPAFALAVADAFISPRQLGLTEVPELRALARGQRNPRNRRRLEWAWKNADARSESTGESVSRAVIDWLGYDRPELQTRFRWEGADDRVDFFWPSSEIVGESDGFGKYGAADPEEVAWRLLAEKRREDRIRRHVRGFARWEWADVMRVHALDEKLRMAGVPRVAATQPAMLATLRTNPRALPSRSPKPGYRSPIEPRTLIAESPFENRQSARGLG</sequence>
<organism evidence="2 3">
    <name type="scientific">Microbacterium allomyrinae</name>
    <dbReference type="NCBI Taxonomy" id="2830666"/>
    <lineage>
        <taxon>Bacteria</taxon>
        <taxon>Bacillati</taxon>
        <taxon>Actinomycetota</taxon>
        <taxon>Actinomycetes</taxon>
        <taxon>Micrococcales</taxon>
        <taxon>Microbacteriaceae</taxon>
        <taxon>Microbacterium</taxon>
    </lineage>
</organism>
<gene>
    <name evidence="2" type="ORF">KEC57_00075</name>
</gene>
<feature type="compositionally biased region" description="Polar residues" evidence="1">
    <location>
        <begin position="345"/>
        <end position="354"/>
    </location>
</feature>
<dbReference type="AlphaFoldDB" id="A0A9X1LS65"/>
<proteinExistence type="predicted"/>
<dbReference type="Proteomes" id="UP001139354">
    <property type="component" value="Unassembled WGS sequence"/>
</dbReference>
<keyword evidence="3" id="KW-1185">Reference proteome</keyword>
<evidence type="ECO:0000313" key="2">
    <source>
        <dbReference type="EMBL" id="MCC2030575.1"/>
    </source>
</evidence>
<evidence type="ECO:0000256" key="1">
    <source>
        <dbReference type="SAM" id="MobiDB-lite"/>
    </source>
</evidence>
<reference evidence="2" key="1">
    <citation type="submission" date="2021-04" db="EMBL/GenBank/DDBJ databases">
        <title>Microbacterium tenobrionis sp. nov. and Microbacterium allomyrinae sp. nov., isolated from larvae of Tenobrio molitor and Allomyrina dichotoma, respectively.</title>
        <authorList>
            <person name="Lee S.D."/>
        </authorList>
    </citation>
    <scope>NUCLEOTIDE SEQUENCE</scope>
    <source>
        <strain evidence="2">BWT-G7</strain>
    </source>
</reference>